<name>A0A1F5S3R0_9BACT</name>
<dbReference type="InterPro" id="IPR027417">
    <property type="entry name" value="P-loop_NTPase"/>
</dbReference>
<sequence length="188" mass="21521">MDDRKIIIGLAGKIASGKDSVGKYFVEKYGAEKIRFSTILRNILEILNLPESRENMQSLSTVLRKNFGENILAKAIVKITNKTNNNLVVIDGIRRLGDVDSLKTLNSFFLVYIDVDQDKRFERSVARKENPGDENMLREKFNEKDKVETETQIESLKKESNFLIDNNGAMEDTYAQIEKILEEINKIS</sequence>
<dbReference type="PANTHER" id="PTHR41930:SF1">
    <property type="entry name" value="DEPHOSPHO-COA KINASE"/>
    <property type="match status" value="1"/>
</dbReference>
<gene>
    <name evidence="1" type="ORF">A2257_01460</name>
</gene>
<organism evidence="1 2">
    <name type="scientific">Candidatus Falkowbacteria bacterium RIFOXYA2_FULL_38_12</name>
    <dbReference type="NCBI Taxonomy" id="1797993"/>
    <lineage>
        <taxon>Bacteria</taxon>
        <taxon>Candidatus Falkowiibacteriota</taxon>
    </lineage>
</organism>
<reference evidence="1 2" key="1">
    <citation type="journal article" date="2016" name="Nat. Commun.">
        <title>Thousands of microbial genomes shed light on interconnected biogeochemical processes in an aquifer system.</title>
        <authorList>
            <person name="Anantharaman K."/>
            <person name="Brown C.T."/>
            <person name="Hug L.A."/>
            <person name="Sharon I."/>
            <person name="Castelle C.J."/>
            <person name="Probst A.J."/>
            <person name="Thomas B.C."/>
            <person name="Singh A."/>
            <person name="Wilkins M.J."/>
            <person name="Karaoz U."/>
            <person name="Brodie E.L."/>
            <person name="Williams K.H."/>
            <person name="Hubbard S.S."/>
            <person name="Banfield J.F."/>
        </authorList>
    </citation>
    <scope>NUCLEOTIDE SEQUENCE [LARGE SCALE GENOMIC DNA]</scope>
</reference>
<evidence type="ECO:0008006" key="3">
    <source>
        <dbReference type="Google" id="ProtNLM"/>
    </source>
</evidence>
<evidence type="ECO:0000313" key="2">
    <source>
        <dbReference type="Proteomes" id="UP000177407"/>
    </source>
</evidence>
<evidence type="ECO:0000313" key="1">
    <source>
        <dbReference type="EMBL" id="OGF21063.1"/>
    </source>
</evidence>
<proteinExistence type="predicted"/>
<accession>A0A1F5S3R0</accession>
<dbReference type="Proteomes" id="UP000177407">
    <property type="component" value="Unassembled WGS sequence"/>
</dbReference>
<dbReference type="EMBL" id="MFGA01000016">
    <property type="protein sequence ID" value="OGF21063.1"/>
    <property type="molecule type" value="Genomic_DNA"/>
</dbReference>
<protein>
    <recommendedName>
        <fullName evidence="3">Dephospho-CoA kinase</fullName>
    </recommendedName>
</protein>
<dbReference type="Pfam" id="PF13207">
    <property type="entry name" value="AAA_17"/>
    <property type="match status" value="1"/>
</dbReference>
<dbReference type="Gene3D" id="3.40.50.300">
    <property type="entry name" value="P-loop containing nucleotide triphosphate hydrolases"/>
    <property type="match status" value="1"/>
</dbReference>
<dbReference type="AlphaFoldDB" id="A0A1F5S3R0"/>
<comment type="caution">
    <text evidence="1">The sequence shown here is derived from an EMBL/GenBank/DDBJ whole genome shotgun (WGS) entry which is preliminary data.</text>
</comment>
<dbReference type="PANTHER" id="PTHR41930">
    <property type="entry name" value="UPF0200 PROTEIN MJ1399"/>
    <property type="match status" value="1"/>
</dbReference>
<dbReference type="SUPFAM" id="SSF52540">
    <property type="entry name" value="P-loop containing nucleoside triphosphate hydrolases"/>
    <property type="match status" value="1"/>
</dbReference>